<dbReference type="SUPFAM" id="SSF49472">
    <property type="entry name" value="Transthyretin (synonym: prealbumin)"/>
    <property type="match status" value="1"/>
</dbReference>
<dbReference type="Pfam" id="PF00576">
    <property type="entry name" value="Transthyretin"/>
    <property type="match status" value="1"/>
</dbReference>
<comment type="catalytic activity">
    <reaction evidence="1 7">
        <text>5-hydroxyisourate + H2O = 5-hydroxy-2-oxo-4-ureido-2,5-dihydro-1H-imidazole-5-carboxylate + H(+)</text>
        <dbReference type="Rhea" id="RHEA:23736"/>
        <dbReference type="ChEBI" id="CHEBI:15377"/>
        <dbReference type="ChEBI" id="CHEBI:15378"/>
        <dbReference type="ChEBI" id="CHEBI:18072"/>
        <dbReference type="ChEBI" id="CHEBI:58639"/>
        <dbReference type="EC" id="3.5.2.17"/>
    </reaction>
</comment>
<dbReference type="EMBL" id="JAUSSU010000017">
    <property type="protein sequence ID" value="MDQ0116281.1"/>
    <property type="molecule type" value="Genomic_DNA"/>
</dbReference>
<dbReference type="Proteomes" id="UP001229346">
    <property type="component" value="Unassembled WGS sequence"/>
</dbReference>
<keyword evidence="6 7" id="KW-0378">Hydrolase</keyword>
<protein>
    <recommendedName>
        <fullName evidence="7">5-hydroxyisourate hydrolase</fullName>
        <shortName evidence="7">HIU hydrolase</shortName>
        <shortName evidence="7">HIUHase</shortName>
        <ecNumber evidence="7">3.5.2.17</ecNumber>
    </recommendedName>
</protein>
<dbReference type="EC" id="3.5.2.17" evidence="7"/>
<dbReference type="InterPro" id="IPR014306">
    <property type="entry name" value="Hydroxyisourate_hydrolase"/>
</dbReference>
<evidence type="ECO:0000256" key="1">
    <source>
        <dbReference type="ARBA" id="ARBA00001043"/>
    </source>
</evidence>
<evidence type="ECO:0000256" key="2">
    <source>
        <dbReference type="ARBA" id="ARBA00002704"/>
    </source>
</evidence>
<keyword evidence="5 7" id="KW-0659">Purine metabolism</keyword>
<sequence length="124" mass="13404">MGGRISTHVLDTAGGKPAEGLAITLTYLGDGETDGYSPILIGTFSTNSDGRVDEPLLEGESLKRGTYELLFMAGDYFRSAPYLSLVFDPIFDHIPIRFEVTDESGHYHVPLLVAPGGFSTYRGS</sequence>
<dbReference type="PANTHER" id="PTHR10395:SF7">
    <property type="entry name" value="5-HYDROXYISOURATE HYDROLASE"/>
    <property type="match status" value="1"/>
</dbReference>
<accession>A0ABT9U9G8</accession>
<dbReference type="GO" id="GO:0033971">
    <property type="term" value="F:hydroxyisourate hydrolase activity"/>
    <property type="evidence" value="ECO:0007669"/>
    <property type="project" value="UniProtKB-EC"/>
</dbReference>
<evidence type="ECO:0000256" key="7">
    <source>
        <dbReference type="RuleBase" id="RU361270"/>
    </source>
</evidence>
<dbReference type="InterPro" id="IPR036817">
    <property type="entry name" value="Transthyretin/HIU_hydrolase_sf"/>
</dbReference>
<evidence type="ECO:0000256" key="5">
    <source>
        <dbReference type="ARBA" id="ARBA00022631"/>
    </source>
</evidence>
<evidence type="ECO:0000259" key="8">
    <source>
        <dbReference type="Pfam" id="PF00576"/>
    </source>
</evidence>
<dbReference type="InterPro" id="IPR023419">
    <property type="entry name" value="Transthyretin_CS"/>
</dbReference>
<gene>
    <name evidence="9" type="ORF">J2T15_005757</name>
</gene>
<comment type="function">
    <text evidence="2">Catalyzes the hydrolysis of 5-hydroxyisourate (HIU) to 2-oxo-4-hydroxy-4-carboxy-5-ureidoimidazoline (OHCU).</text>
</comment>
<dbReference type="Gene3D" id="2.60.40.180">
    <property type="entry name" value="Transthyretin/hydroxyisourate hydrolase domain"/>
    <property type="match status" value="1"/>
</dbReference>
<name>A0ABT9U9G8_PAEHA</name>
<evidence type="ECO:0000256" key="3">
    <source>
        <dbReference type="ARBA" id="ARBA00009850"/>
    </source>
</evidence>
<dbReference type="PROSITE" id="PS00768">
    <property type="entry name" value="TRANSTHYRETIN_1"/>
    <property type="match status" value="1"/>
</dbReference>
<comment type="similarity">
    <text evidence="3 7">Belongs to the transthyretin family. 5-hydroxyisourate hydrolase subfamily.</text>
</comment>
<dbReference type="PANTHER" id="PTHR10395">
    <property type="entry name" value="URICASE AND TRANSTHYRETIN-RELATED"/>
    <property type="match status" value="1"/>
</dbReference>
<evidence type="ECO:0000256" key="4">
    <source>
        <dbReference type="ARBA" id="ARBA00011881"/>
    </source>
</evidence>
<keyword evidence="10" id="KW-1185">Reference proteome</keyword>
<comment type="caution">
    <text evidence="9">The sequence shown here is derived from an EMBL/GenBank/DDBJ whole genome shotgun (WGS) entry which is preliminary data.</text>
</comment>
<dbReference type="InterPro" id="IPR023418">
    <property type="entry name" value="Thyroxine_BS"/>
</dbReference>
<dbReference type="CDD" id="cd05822">
    <property type="entry name" value="TLP_HIUase"/>
    <property type="match status" value="1"/>
</dbReference>
<reference evidence="9 10" key="1">
    <citation type="submission" date="2023-07" db="EMBL/GenBank/DDBJ databases">
        <title>Sorghum-associated microbial communities from plants grown in Nebraska, USA.</title>
        <authorList>
            <person name="Schachtman D."/>
        </authorList>
    </citation>
    <scope>NUCLEOTIDE SEQUENCE [LARGE SCALE GENOMIC DNA]</scope>
    <source>
        <strain evidence="9 10">CC482</strain>
    </source>
</reference>
<dbReference type="RefSeq" id="WP_307208331.1">
    <property type="nucleotide sequence ID" value="NZ_JAUSSU010000017.1"/>
</dbReference>
<dbReference type="InterPro" id="IPR023416">
    <property type="entry name" value="Transthyretin/HIU_hydrolase_d"/>
</dbReference>
<evidence type="ECO:0000313" key="10">
    <source>
        <dbReference type="Proteomes" id="UP001229346"/>
    </source>
</evidence>
<evidence type="ECO:0000313" key="9">
    <source>
        <dbReference type="EMBL" id="MDQ0116281.1"/>
    </source>
</evidence>
<dbReference type="PROSITE" id="PS00769">
    <property type="entry name" value="TRANSTHYRETIN_2"/>
    <property type="match status" value="1"/>
</dbReference>
<organism evidence="9 10">
    <name type="scientific">Paenibacillus harenae</name>
    <dbReference type="NCBI Taxonomy" id="306543"/>
    <lineage>
        <taxon>Bacteria</taxon>
        <taxon>Bacillati</taxon>
        <taxon>Bacillota</taxon>
        <taxon>Bacilli</taxon>
        <taxon>Bacillales</taxon>
        <taxon>Paenibacillaceae</taxon>
        <taxon>Paenibacillus</taxon>
    </lineage>
</organism>
<dbReference type="NCBIfam" id="TIGR02962">
    <property type="entry name" value="hdxy_isourate"/>
    <property type="match status" value="1"/>
</dbReference>
<comment type="subunit">
    <text evidence="4 7">Homotetramer.</text>
</comment>
<feature type="domain" description="Transthyretin/hydroxyisourate hydrolase" evidence="8">
    <location>
        <begin position="5"/>
        <end position="123"/>
    </location>
</feature>
<proteinExistence type="inferred from homology"/>
<evidence type="ECO:0000256" key="6">
    <source>
        <dbReference type="ARBA" id="ARBA00022801"/>
    </source>
</evidence>